<comment type="caution">
    <text evidence="2">The sequence shown here is derived from an EMBL/GenBank/DDBJ whole genome shotgun (WGS) entry which is preliminary data.</text>
</comment>
<feature type="transmembrane region" description="Helical" evidence="1">
    <location>
        <begin position="15"/>
        <end position="34"/>
    </location>
</feature>
<evidence type="ECO:0000256" key="1">
    <source>
        <dbReference type="SAM" id="Phobius"/>
    </source>
</evidence>
<keyword evidence="1" id="KW-1133">Transmembrane helix</keyword>
<keyword evidence="1" id="KW-0812">Transmembrane</keyword>
<accession>A0ABV2H8K7</accession>
<feature type="transmembrane region" description="Helical" evidence="1">
    <location>
        <begin position="46"/>
        <end position="71"/>
    </location>
</feature>
<dbReference type="Proteomes" id="UP001549031">
    <property type="component" value="Unassembled WGS sequence"/>
</dbReference>
<protein>
    <submittedName>
        <fullName evidence="2">Uncharacterized protein</fullName>
    </submittedName>
</protein>
<name>A0ABV2H8K7_9HYPH</name>
<reference evidence="2 3" key="1">
    <citation type="submission" date="2024-06" db="EMBL/GenBank/DDBJ databases">
        <title>Genomic Encyclopedia of Type Strains, Phase IV (KMG-IV): sequencing the most valuable type-strain genomes for metagenomic binning, comparative biology and taxonomic classification.</title>
        <authorList>
            <person name="Goeker M."/>
        </authorList>
    </citation>
    <scope>NUCLEOTIDE SEQUENCE [LARGE SCALE GENOMIC DNA]</scope>
    <source>
        <strain evidence="2 3">DSM 105042</strain>
    </source>
</reference>
<organism evidence="2 3">
    <name type="scientific">Pseudorhizobium tarimense</name>
    <dbReference type="NCBI Taxonomy" id="1079109"/>
    <lineage>
        <taxon>Bacteria</taxon>
        <taxon>Pseudomonadati</taxon>
        <taxon>Pseudomonadota</taxon>
        <taxon>Alphaproteobacteria</taxon>
        <taxon>Hyphomicrobiales</taxon>
        <taxon>Rhizobiaceae</taxon>
        <taxon>Rhizobium/Agrobacterium group</taxon>
        <taxon>Pseudorhizobium</taxon>
    </lineage>
</organism>
<keyword evidence="3" id="KW-1185">Reference proteome</keyword>
<gene>
    <name evidence="2" type="ORF">ABID21_003015</name>
</gene>
<evidence type="ECO:0000313" key="3">
    <source>
        <dbReference type="Proteomes" id="UP001549031"/>
    </source>
</evidence>
<proteinExistence type="predicted"/>
<sequence length="158" mass="17127">MTCASLFFIGIGESMFTRFLGITGLSSFIGSFVADADLGCGKLTTIIVVIYLILGLFMEPFGAMLVTLPVLKSEGISLYGCAGLQGRASVHPGGYRRRSADHRVPCDRAQSPASPLLTPREASCTFPSQLNRQGIFQARRTSRLKIKVLFDVVDVVKH</sequence>
<keyword evidence="1" id="KW-0472">Membrane</keyword>
<dbReference type="RefSeq" id="WP_247244728.1">
    <property type="nucleotide sequence ID" value="NZ_JALJRA010000011.1"/>
</dbReference>
<dbReference type="EMBL" id="JBEPLJ010000011">
    <property type="protein sequence ID" value="MET3586893.1"/>
    <property type="molecule type" value="Genomic_DNA"/>
</dbReference>
<evidence type="ECO:0000313" key="2">
    <source>
        <dbReference type="EMBL" id="MET3586893.1"/>
    </source>
</evidence>